<dbReference type="PROSITE" id="PS50297">
    <property type="entry name" value="ANK_REP_REGION"/>
    <property type="match status" value="1"/>
</dbReference>
<dbReference type="InterPro" id="IPR051728">
    <property type="entry name" value="RING-FYVE_E3_ubiquitin-ligase"/>
</dbReference>
<sequence>MIRAGKEHDGGTPLHFSIAADNYKCFLALLSAGVDAKAAAKSGLTPLQMLLGRLARWNSWNAYSAQDRKAAEEGVLAIAQLMRAGAKLGACPLHLVAENASDSNLATKLIHALLEVGADPLETNASGELAISVAARNRNDAGKAVLLVLVSAVAELCEKEKKEREAEKQKQEAAQTCIICNDAPRTHAFLPCGHFAFCEACAEASAAKCPVCRKKPRSTQTIHLS</sequence>
<dbReference type="STRING" id="3076.A0A2P6TZ69"/>
<evidence type="ECO:0000313" key="5">
    <source>
        <dbReference type="Proteomes" id="UP000239899"/>
    </source>
</evidence>
<keyword evidence="2" id="KW-0863">Zinc-finger</keyword>
<keyword evidence="5" id="KW-1185">Reference proteome</keyword>
<dbReference type="PROSITE" id="PS50088">
    <property type="entry name" value="ANK_REPEAT"/>
    <property type="match status" value="1"/>
</dbReference>
<dbReference type="InterPro" id="IPR013083">
    <property type="entry name" value="Znf_RING/FYVE/PHD"/>
</dbReference>
<dbReference type="Pfam" id="PF13920">
    <property type="entry name" value="zf-C3HC4_3"/>
    <property type="match status" value="1"/>
</dbReference>
<dbReference type="PANTHER" id="PTHR14879">
    <property type="entry name" value="CASPASE REGULATOR, RING FINGER DOMAIN-CONTAINING"/>
    <property type="match status" value="1"/>
</dbReference>
<accession>A0A2P6TZ69</accession>
<dbReference type="AlphaFoldDB" id="A0A2P6TZ69"/>
<feature type="domain" description="RING-type" evidence="3">
    <location>
        <begin position="177"/>
        <end position="213"/>
    </location>
</feature>
<protein>
    <submittedName>
        <fullName evidence="4">Mitochondrial ubiquitin ligase activator of NFKB 1</fullName>
    </submittedName>
</protein>
<dbReference type="InterPro" id="IPR036770">
    <property type="entry name" value="Ankyrin_rpt-contain_sf"/>
</dbReference>
<dbReference type="InterPro" id="IPR001841">
    <property type="entry name" value="Znf_RING"/>
</dbReference>
<proteinExistence type="predicted"/>
<feature type="repeat" description="ANK" evidence="1">
    <location>
        <begin position="9"/>
        <end position="41"/>
    </location>
</feature>
<evidence type="ECO:0000313" key="4">
    <source>
        <dbReference type="EMBL" id="PRW59361.1"/>
    </source>
</evidence>
<dbReference type="EMBL" id="LHPG02000004">
    <property type="protein sequence ID" value="PRW59361.1"/>
    <property type="molecule type" value="Genomic_DNA"/>
</dbReference>
<dbReference type="GO" id="GO:0008270">
    <property type="term" value="F:zinc ion binding"/>
    <property type="evidence" value="ECO:0007669"/>
    <property type="project" value="UniProtKB-KW"/>
</dbReference>
<keyword evidence="2" id="KW-0479">Metal-binding</keyword>
<gene>
    <name evidence="4" type="ORF">C2E21_2526</name>
</gene>
<keyword evidence="2" id="KW-0862">Zinc</keyword>
<dbReference type="GO" id="GO:0016874">
    <property type="term" value="F:ligase activity"/>
    <property type="evidence" value="ECO:0007669"/>
    <property type="project" value="UniProtKB-KW"/>
</dbReference>
<dbReference type="SUPFAM" id="SSF57850">
    <property type="entry name" value="RING/U-box"/>
    <property type="match status" value="1"/>
</dbReference>
<evidence type="ECO:0000256" key="1">
    <source>
        <dbReference type="PROSITE-ProRule" id="PRU00023"/>
    </source>
</evidence>
<dbReference type="Gene3D" id="3.30.40.10">
    <property type="entry name" value="Zinc/RING finger domain, C3HC4 (zinc finger)"/>
    <property type="match status" value="1"/>
</dbReference>
<comment type="caution">
    <text evidence="4">The sequence shown here is derived from an EMBL/GenBank/DDBJ whole genome shotgun (WGS) entry which is preliminary data.</text>
</comment>
<dbReference type="PANTHER" id="PTHR14879:SF5">
    <property type="entry name" value="RING-TYPE DOMAIN-CONTAINING PROTEIN"/>
    <property type="match status" value="1"/>
</dbReference>
<organism evidence="4 5">
    <name type="scientific">Chlorella sorokiniana</name>
    <name type="common">Freshwater green alga</name>
    <dbReference type="NCBI Taxonomy" id="3076"/>
    <lineage>
        <taxon>Eukaryota</taxon>
        <taxon>Viridiplantae</taxon>
        <taxon>Chlorophyta</taxon>
        <taxon>core chlorophytes</taxon>
        <taxon>Trebouxiophyceae</taxon>
        <taxon>Chlorellales</taxon>
        <taxon>Chlorellaceae</taxon>
        <taxon>Chlorella clade</taxon>
        <taxon>Chlorella</taxon>
    </lineage>
</organism>
<dbReference type="PROSITE" id="PS50089">
    <property type="entry name" value="ZF_RING_2"/>
    <property type="match status" value="1"/>
</dbReference>
<dbReference type="SMART" id="SM00184">
    <property type="entry name" value="RING"/>
    <property type="match status" value="1"/>
</dbReference>
<dbReference type="Proteomes" id="UP000239899">
    <property type="component" value="Unassembled WGS sequence"/>
</dbReference>
<name>A0A2P6TZ69_CHLSO</name>
<evidence type="ECO:0000259" key="3">
    <source>
        <dbReference type="PROSITE" id="PS50089"/>
    </source>
</evidence>
<dbReference type="SUPFAM" id="SSF48403">
    <property type="entry name" value="Ankyrin repeat"/>
    <property type="match status" value="1"/>
</dbReference>
<reference evidence="4 5" key="1">
    <citation type="journal article" date="2018" name="Plant J.">
        <title>Genome sequences of Chlorella sorokiniana UTEX 1602 and Micractinium conductrix SAG 241.80: implications to maltose excretion by a green alga.</title>
        <authorList>
            <person name="Arriola M.B."/>
            <person name="Velmurugan N."/>
            <person name="Zhang Y."/>
            <person name="Plunkett M.H."/>
            <person name="Hondzo H."/>
            <person name="Barney B.M."/>
        </authorList>
    </citation>
    <scope>NUCLEOTIDE SEQUENCE [LARGE SCALE GENOMIC DNA]</scope>
    <source>
        <strain evidence="5">UTEX 1602</strain>
    </source>
</reference>
<keyword evidence="4" id="KW-0436">Ligase</keyword>
<keyword evidence="1" id="KW-0040">ANK repeat</keyword>
<dbReference type="OrthoDB" id="10251804at2759"/>
<dbReference type="Gene3D" id="1.25.40.20">
    <property type="entry name" value="Ankyrin repeat-containing domain"/>
    <property type="match status" value="1"/>
</dbReference>
<evidence type="ECO:0000256" key="2">
    <source>
        <dbReference type="PROSITE-ProRule" id="PRU00175"/>
    </source>
</evidence>
<dbReference type="InterPro" id="IPR002110">
    <property type="entry name" value="Ankyrin_rpt"/>
</dbReference>